<evidence type="ECO:0000256" key="1">
    <source>
        <dbReference type="SAM" id="MobiDB-lite"/>
    </source>
</evidence>
<proteinExistence type="predicted"/>
<feature type="compositionally biased region" description="Basic and acidic residues" evidence="1">
    <location>
        <begin position="128"/>
        <end position="146"/>
    </location>
</feature>
<dbReference type="AlphaFoldDB" id="A0A8S4N0U2"/>
<evidence type="ECO:0000313" key="2">
    <source>
        <dbReference type="EMBL" id="CAH1774438.1"/>
    </source>
</evidence>
<dbReference type="EMBL" id="CAIIXF020000001">
    <property type="protein sequence ID" value="CAH1774438.1"/>
    <property type="molecule type" value="Genomic_DNA"/>
</dbReference>
<feature type="compositionally biased region" description="Polar residues" evidence="1">
    <location>
        <begin position="83"/>
        <end position="94"/>
    </location>
</feature>
<gene>
    <name evidence="2" type="ORF">OFUS_LOCUS1897</name>
</gene>
<feature type="region of interest" description="Disordered" evidence="1">
    <location>
        <begin position="83"/>
        <end position="167"/>
    </location>
</feature>
<comment type="caution">
    <text evidence="2">The sequence shown here is derived from an EMBL/GenBank/DDBJ whole genome shotgun (WGS) entry which is preliminary data.</text>
</comment>
<dbReference type="Proteomes" id="UP000749559">
    <property type="component" value="Unassembled WGS sequence"/>
</dbReference>
<protein>
    <submittedName>
        <fullName evidence="2">Uncharacterized protein</fullName>
    </submittedName>
</protein>
<keyword evidence="3" id="KW-1185">Reference proteome</keyword>
<name>A0A8S4N0U2_OWEFU</name>
<feature type="region of interest" description="Disordered" evidence="1">
    <location>
        <begin position="47"/>
        <end position="68"/>
    </location>
</feature>
<reference evidence="2" key="1">
    <citation type="submission" date="2022-03" db="EMBL/GenBank/DDBJ databases">
        <authorList>
            <person name="Martin C."/>
        </authorList>
    </citation>
    <scope>NUCLEOTIDE SEQUENCE</scope>
</reference>
<feature type="compositionally biased region" description="Basic residues" evidence="1">
    <location>
        <begin position="117"/>
        <end position="127"/>
    </location>
</feature>
<evidence type="ECO:0000313" key="3">
    <source>
        <dbReference type="Proteomes" id="UP000749559"/>
    </source>
</evidence>
<sequence>MAWKKSSRQISSKFEGKIIAMADKPAISISSDQQMIDTPQISILQSSHTPISTHSLQNPISSDGQIPCTPTSPVLFTSTCKLTSPTVPSLSTPKVHQKSEADKKRKASSSPREFKATPKRNTVKKHQKINEHENQSSDSENCHTDDDNNDDNVMAVGCNTLHHSDKL</sequence>
<organism evidence="2 3">
    <name type="scientific">Owenia fusiformis</name>
    <name type="common">Polychaete worm</name>
    <dbReference type="NCBI Taxonomy" id="6347"/>
    <lineage>
        <taxon>Eukaryota</taxon>
        <taxon>Metazoa</taxon>
        <taxon>Spiralia</taxon>
        <taxon>Lophotrochozoa</taxon>
        <taxon>Annelida</taxon>
        <taxon>Polychaeta</taxon>
        <taxon>Sedentaria</taxon>
        <taxon>Canalipalpata</taxon>
        <taxon>Sabellida</taxon>
        <taxon>Oweniida</taxon>
        <taxon>Oweniidae</taxon>
        <taxon>Owenia</taxon>
    </lineage>
</organism>
<accession>A0A8S4N0U2</accession>